<name>A0ABU4JCM0_9FLAO</name>
<organism evidence="1 2">
    <name type="scientific">Epilithonimonas ginsengisoli</name>
    <dbReference type="NCBI Taxonomy" id="1245592"/>
    <lineage>
        <taxon>Bacteria</taxon>
        <taxon>Pseudomonadati</taxon>
        <taxon>Bacteroidota</taxon>
        <taxon>Flavobacteriia</taxon>
        <taxon>Flavobacteriales</taxon>
        <taxon>Weeksellaceae</taxon>
        <taxon>Chryseobacterium group</taxon>
        <taxon>Epilithonimonas</taxon>
    </lineage>
</organism>
<protein>
    <submittedName>
        <fullName evidence="1">Uncharacterized protein</fullName>
    </submittedName>
</protein>
<gene>
    <name evidence="1" type="ORF">NG800_000615</name>
</gene>
<dbReference type="RefSeq" id="WP_063971136.1">
    <property type="nucleotide sequence ID" value="NZ_JAMXLT020000001.1"/>
</dbReference>
<dbReference type="Proteomes" id="UP001204439">
    <property type="component" value="Unassembled WGS sequence"/>
</dbReference>
<evidence type="ECO:0000313" key="2">
    <source>
        <dbReference type="Proteomes" id="UP001204439"/>
    </source>
</evidence>
<dbReference type="EMBL" id="JAMXLT020000001">
    <property type="protein sequence ID" value="MDW8547390.1"/>
    <property type="molecule type" value="Genomic_DNA"/>
</dbReference>
<reference evidence="1 2" key="1">
    <citation type="submission" date="2023-11" db="EMBL/GenBank/DDBJ databases">
        <title>First isolation, identification, and characterization of non-pathogenic Epilithonimonas ginsengisoli isolated from diseased farmed rainbow trout (Oncorhynchus mykiss) in Chile.</title>
        <authorList>
            <person name="Miranda C.D."/>
            <person name="Irgang R."/>
            <person name="Concha C."/>
            <person name="Rojas R."/>
            <person name="Avendano R."/>
        </authorList>
    </citation>
    <scope>NUCLEOTIDE SEQUENCE [LARGE SCALE GENOMIC DNA]</scope>
    <source>
        <strain evidence="1 2">FP99</strain>
    </source>
</reference>
<comment type="caution">
    <text evidence="1">The sequence shown here is derived from an EMBL/GenBank/DDBJ whole genome shotgun (WGS) entry which is preliminary data.</text>
</comment>
<sequence>MSPHLSFFAKEQNIKIKVGTSFLTPFSTKEDLRIIDGFVEFISPFLKNNFDNKIKKAIHFENQGIYLKNI</sequence>
<accession>A0ABU4JCM0</accession>
<evidence type="ECO:0000313" key="1">
    <source>
        <dbReference type="EMBL" id="MDW8547390.1"/>
    </source>
</evidence>
<proteinExistence type="predicted"/>
<keyword evidence="2" id="KW-1185">Reference proteome</keyword>